<comment type="similarity">
    <text evidence="2 7">Belongs to the phosphohexose mutase family.</text>
</comment>
<dbReference type="InterPro" id="IPR005844">
    <property type="entry name" value="A-D-PHexomutase_a/b/a-I"/>
</dbReference>
<sequence length="466" mass="49488">MQGYRIDPTVLREYDIRGVVGEKPEGNLGPGDARAIGRSFATLVRAEGGGKVVVGRDGRLSSPMLEAALVEGLTASGVDVVRIGISSSPMLYFAELSAEDVQGGIQITGSHNPADQNGFKMVMAGRPFYGAAIQRLGELAAAGEWSRGAGRIEDRSVIDAYVEGMLGALADLPADRLAALKIGWDAGNGAAGPVLERLTARLPGEHHLLHTDVDGTFPNHHPDPSEEANLADLRALVAAKKLDFGVAFDGDADRIGVIDGQGRALAGDQLLLIYAEDVLRKNPGARVIADVKASRVLFDRVAVLGGVPDMWKAGHALIKSRMKQTGAVLAGEMTGHMFFADDYHGFDDAFYAALRLIAATLRLDRSVAEFHDAMPQLVSTPELRFAVGESRKFAAIEEVRGRLAEAGAEVVAVDGVRVTTADGWWLLRASNTQAMLVARAESETPEGLARLVGEIDRQLAASGLSR</sequence>
<dbReference type="InterPro" id="IPR036900">
    <property type="entry name" value="A-D-PHexomutase_C_sf"/>
</dbReference>
<dbReference type="InterPro" id="IPR005841">
    <property type="entry name" value="Alpha-D-phosphohexomutase_SF"/>
</dbReference>
<name>A0ABV6S9Q8_9SPHN</name>
<dbReference type="EMBL" id="JBHLTM010000053">
    <property type="protein sequence ID" value="MFC0685569.1"/>
    <property type="molecule type" value="Genomic_DNA"/>
</dbReference>
<reference evidence="12 13" key="1">
    <citation type="submission" date="2024-09" db="EMBL/GenBank/DDBJ databases">
        <authorList>
            <person name="Sun Q."/>
            <person name="Mori K."/>
        </authorList>
    </citation>
    <scope>NUCLEOTIDE SEQUENCE [LARGE SCALE GENOMIC DNA]</scope>
    <source>
        <strain evidence="12 13">CICC 11035S</strain>
    </source>
</reference>
<dbReference type="PANTHER" id="PTHR43771">
    <property type="entry name" value="PHOSPHOMANNOMUTASE"/>
    <property type="match status" value="1"/>
</dbReference>
<evidence type="ECO:0000313" key="12">
    <source>
        <dbReference type="EMBL" id="MFC0685569.1"/>
    </source>
</evidence>
<dbReference type="RefSeq" id="WP_267221600.1">
    <property type="nucleotide sequence ID" value="NZ_JAPCWC010000011.1"/>
</dbReference>
<dbReference type="Pfam" id="PF02880">
    <property type="entry name" value="PGM_PMM_III"/>
    <property type="match status" value="1"/>
</dbReference>
<accession>A0ABV6S9Q8</accession>
<keyword evidence="5 7" id="KW-0460">Magnesium</keyword>
<comment type="cofactor">
    <cofactor evidence="1">
        <name>Mg(2+)</name>
        <dbReference type="ChEBI" id="CHEBI:18420"/>
    </cofactor>
</comment>
<dbReference type="PROSITE" id="PS00710">
    <property type="entry name" value="PGM_PMM"/>
    <property type="match status" value="1"/>
</dbReference>
<evidence type="ECO:0000256" key="1">
    <source>
        <dbReference type="ARBA" id="ARBA00001946"/>
    </source>
</evidence>
<dbReference type="InterPro" id="IPR005843">
    <property type="entry name" value="A-D-PHexomutase_C"/>
</dbReference>
<evidence type="ECO:0000259" key="8">
    <source>
        <dbReference type="Pfam" id="PF00408"/>
    </source>
</evidence>
<feature type="domain" description="Alpha-D-phosphohexomutase alpha/beta/alpha" evidence="11">
    <location>
        <begin position="267"/>
        <end position="375"/>
    </location>
</feature>
<dbReference type="InterPro" id="IPR016066">
    <property type="entry name" value="A-D-PHexomutase_CS"/>
</dbReference>
<dbReference type="PANTHER" id="PTHR43771:SF2">
    <property type="entry name" value="PHOSPHOMANNOMUTASE_PHOSPHOGLUCOMUTASE"/>
    <property type="match status" value="1"/>
</dbReference>
<comment type="caution">
    <text evidence="12">The sequence shown here is derived from an EMBL/GenBank/DDBJ whole genome shotgun (WGS) entry which is preliminary data.</text>
</comment>
<dbReference type="NCBIfam" id="NF046027">
    <property type="entry name" value="PhglucPhmanMutPgmG"/>
    <property type="match status" value="1"/>
</dbReference>
<proteinExistence type="inferred from homology"/>
<evidence type="ECO:0000259" key="11">
    <source>
        <dbReference type="Pfam" id="PF02880"/>
    </source>
</evidence>
<dbReference type="InterPro" id="IPR016055">
    <property type="entry name" value="A-D-PHexomutase_a/b/a-I/II/III"/>
</dbReference>
<dbReference type="Gene3D" id="3.40.120.10">
    <property type="entry name" value="Alpha-D-Glucose-1,6-Bisphosphate, subunit A, domain 3"/>
    <property type="match status" value="3"/>
</dbReference>
<evidence type="ECO:0000256" key="7">
    <source>
        <dbReference type="RuleBase" id="RU004326"/>
    </source>
</evidence>
<protein>
    <submittedName>
        <fullName evidence="12">Phosphoglucomutase/phosphomannomutase PgmG</fullName>
    </submittedName>
</protein>
<feature type="domain" description="Alpha-D-phosphohexomutase C-terminal" evidence="8">
    <location>
        <begin position="382"/>
        <end position="457"/>
    </location>
</feature>
<evidence type="ECO:0000256" key="4">
    <source>
        <dbReference type="ARBA" id="ARBA00022723"/>
    </source>
</evidence>
<keyword evidence="4 7" id="KW-0479">Metal-binding</keyword>
<gene>
    <name evidence="12" type="primary">pgmG</name>
    <name evidence="12" type="ORF">ACFFF8_13265</name>
</gene>
<evidence type="ECO:0000256" key="6">
    <source>
        <dbReference type="ARBA" id="ARBA00023235"/>
    </source>
</evidence>
<keyword evidence="13" id="KW-1185">Reference proteome</keyword>
<evidence type="ECO:0000313" key="13">
    <source>
        <dbReference type="Proteomes" id="UP001589858"/>
    </source>
</evidence>
<dbReference type="InterPro" id="IPR005846">
    <property type="entry name" value="A-D-PHexomutase_a/b/a-III"/>
</dbReference>
<evidence type="ECO:0000256" key="2">
    <source>
        <dbReference type="ARBA" id="ARBA00010231"/>
    </source>
</evidence>
<feature type="domain" description="Alpha-D-phosphohexomutase alpha/beta/alpha" evidence="10">
    <location>
        <begin position="160"/>
        <end position="262"/>
    </location>
</feature>
<evidence type="ECO:0000259" key="9">
    <source>
        <dbReference type="Pfam" id="PF02878"/>
    </source>
</evidence>
<feature type="domain" description="Alpha-D-phosphohexomutase alpha/beta/alpha" evidence="9">
    <location>
        <begin position="11"/>
        <end position="140"/>
    </location>
</feature>
<evidence type="ECO:0000256" key="3">
    <source>
        <dbReference type="ARBA" id="ARBA00022553"/>
    </source>
</evidence>
<dbReference type="Pfam" id="PF02879">
    <property type="entry name" value="PGM_PMM_II"/>
    <property type="match status" value="1"/>
</dbReference>
<dbReference type="InterPro" id="IPR005845">
    <property type="entry name" value="A-D-PHexomutase_a/b/a-II"/>
</dbReference>
<evidence type="ECO:0000256" key="5">
    <source>
        <dbReference type="ARBA" id="ARBA00022842"/>
    </source>
</evidence>
<dbReference type="Proteomes" id="UP001589858">
    <property type="component" value="Unassembled WGS sequence"/>
</dbReference>
<dbReference type="PRINTS" id="PR00509">
    <property type="entry name" value="PGMPMM"/>
</dbReference>
<evidence type="ECO:0000259" key="10">
    <source>
        <dbReference type="Pfam" id="PF02879"/>
    </source>
</evidence>
<dbReference type="Gene3D" id="3.30.310.50">
    <property type="entry name" value="Alpha-D-phosphohexomutase, C-terminal domain"/>
    <property type="match status" value="1"/>
</dbReference>
<keyword evidence="6" id="KW-0413">Isomerase</keyword>
<dbReference type="SUPFAM" id="SSF53738">
    <property type="entry name" value="Phosphoglucomutase, first 3 domains"/>
    <property type="match status" value="3"/>
</dbReference>
<dbReference type="Pfam" id="PF02878">
    <property type="entry name" value="PGM_PMM_I"/>
    <property type="match status" value="1"/>
</dbReference>
<organism evidence="12 13">
    <name type="scientific">Novosphingobium clariflavum</name>
    <dbReference type="NCBI Taxonomy" id="2029884"/>
    <lineage>
        <taxon>Bacteria</taxon>
        <taxon>Pseudomonadati</taxon>
        <taxon>Pseudomonadota</taxon>
        <taxon>Alphaproteobacteria</taxon>
        <taxon>Sphingomonadales</taxon>
        <taxon>Sphingomonadaceae</taxon>
        <taxon>Novosphingobium</taxon>
    </lineage>
</organism>
<dbReference type="CDD" id="cd03089">
    <property type="entry name" value="PMM_PGM"/>
    <property type="match status" value="1"/>
</dbReference>
<keyword evidence="3" id="KW-0597">Phosphoprotein</keyword>
<dbReference type="Pfam" id="PF00408">
    <property type="entry name" value="PGM_PMM_IV"/>
    <property type="match status" value="1"/>
</dbReference>
<dbReference type="SUPFAM" id="SSF55957">
    <property type="entry name" value="Phosphoglucomutase, C-terminal domain"/>
    <property type="match status" value="1"/>
</dbReference>